<feature type="transmembrane region" description="Helical" evidence="1">
    <location>
        <begin position="26"/>
        <end position="46"/>
    </location>
</feature>
<gene>
    <name evidence="2" type="ORF">FAZ19_04290</name>
</gene>
<dbReference type="AlphaFoldDB" id="A0A4U0H9F1"/>
<evidence type="ECO:0000256" key="1">
    <source>
        <dbReference type="SAM" id="Phobius"/>
    </source>
</evidence>
<keyword evidence="1" id="KW-0812">Transmembrane</keyword>
<reference evidence="2 3" key="1">
    <citation type="submission" date="2019-04" db="EMBL/GenBank/DDBJ databases">
        <title>Sphingobacterium olei sp. nov., isolated from oil-contaminated soil.</title>
        <authorList>
            <person name="Liu B."/>
        </authorList>
    </citation>
    <scope>NUCLEOTIDE SEQUENCE [LARGE SCALE GENOMIC DNA]</scope>
    <source>
        <strain evidence="2 3">Y3L14</strain>
    </source>
</reference>
<evidence type="ECO:0000313" key="2">
    <source>
        <dbReference type="EMBL" id="TJY68480.1"/>
    </source>
</evidence>
<dbReference type="EMBL" id="SUKA01000001">
    <property type="protein sequence ID" value="TJY68480.1"/>
    <property type="molecule type" value="Genomic_DNA"/>
</dbReference>
<accession>A0A4U0H9F1</accession>
<comment type="caution">
    <text evidence="2">The sequence shown here is derived from an EMBL/GenBank/DDBJ whole genome shotgun (WGS) entry which is preliminary data.</text>
</comment>
<organism evidence="2 3">
    <name type="scientific">Sphingobacterium alkalisoli</name>
    <dbReference type="NCBI Taxonomy" id="1874115"/>
    <lineage>
        <taxon>Bacteria</taxon>
        <taxon>Pseudomonadati</taxon>
        <taxon>Bacteroidota</taxon>
        <taxon>Sphingobacteriia</taxon>
        <taxon>Sphingobacteriales</taxon>
        <taxon>Sphingobacteriaceae</taxon>
        <taxon>Sphingobacterium</taxon>
    </lineage>
</organism>
<name>A0A4U0H9F1_9SPHI</name>
<keyword evidence="1" id="KW-1133">Transmembrane helix</keyword>
<dbReference type="Proteomes" id="UP000309872">
    <property type="component" value="Unassembled WGS sequence"/>
</dbReference>
<sequence>MITKEEYITLYEKYLSPDGFRYAEPLYFGILNLLFLFFAEDHVFVLKRAHTHMLKEIIGKGTHLFKTAIIAHFVDGVPK</sequence>
<keyword evidence="3" id="KW-1185">Reference proteome</keyword>
<keyword evidence="1" id="KW-0472">Membrane</keyword>
<evidence type="ECO:0000313" key="3">
    <source>
        <dbReference type="Proteomes" id="UP000309872"/>
    </source>
</evidence>
<protein>
    <submittedName>
        <fullName evidence="2">Uncharacterized protein</fullName>
    </submittedName>
</protein>
<proteinExistence type="predicted"/>
<dbReference type="RefSeq" id="WP_136819346.1">
    <property type="nucleotide sequence ID" value="NZ_BMJX01000001.1"/>
</dbReference>